<dbReference type="InterPro" id="IPR015912">
    <property type="entry name" value="Phosphofructokinase_CS"/>
</dbReference>
<keyword evidence="10 15" id="KW-0418">Kinase</keyword>
<comment type="cofactor">
    <cofactor evidence="1">
        <name>Mg(2+)</name>
        <dbReference type="ChEBI" id="CHEBI:18420"/>
    </cofactor>
</comment>
<evidence type="ECO:0000256" key="1">
    <source>
        <dbReference type="ARBA" id="ARBA00001946"/>
    </source>
</evidence>
<dbReference type="UniPathway" id="UPA00109">
    <property type="reaction ID" value="UER00182"/>
</dbReference>
<dbReference type="GO" id="GO:0006002">
    <property type="term" value="P:fructose 6-phosphate metabolic process"/>
    <property type="evidence" value="ECO:0007669"/>
    <property type="project" value="InterPro"/>
</dbReference>
<dbReference type="InterPro" id="IPR000023">
    <property type="entry name" value="Phosphofructokinase_dom"/>
</dbReference>
<evidence type="ECO:0000256" key="8">
    <source>
        <dbReference type="ARBA" id="ARBA00022723"/>
    </source>
</evidence>
<comment type="catalytic activity">
    <reaction evidence="14 15">
        <text>beta-D-fructose 6-phosphate + ATP = beta-D-fructose 1,6-bisphosphate + ADP + H(+)</text>
        <dbReference type="Rhea" id="RHEA:16109"/>
        <dbReference type="ChEBI" id="CHEBI:15378"/>
        <dbReference type="ChEBI" id="CHEBI:30616"/>
        <dbReference type="ChEBI" id="CHEBI:32966"/>
        <dbReference type="ChEBI" id="CHEBI:57634"/>
        <dbReference type="ChEBI" id="CHEBI:456216"/>
        <dbReference type="EC" id="2.7.1.11"/>
    </reaction>
</comment>
<evidence type="ECO:0000256" key="12">
    <source>
        <dbReference type="ARBA" id="ARBA00022842"/>
    </source>
</evidence>
<evidence type="ECO:0000256" key="6">
    <source>
        <dbReference type="ARBA" id="ARBA00022533"/>
    </source>
</evidence>
<dbReference type="Proteomes" id="UP000594262">
    <property type="component" value="Unplaced"/>
</dbReference>
<evidence type="ECO:0000313" key="18">
    <source>
        <dbReference type="Proteomes" id="UP000594262"/>
    </source>
</evidence>
<comment type="pathway">
    <text evidence="3 15">Carbohydrate degradation; glycolysis; D-glyceraldehyde 3-phosphate and glycerone phosphate from D-glucose: step 3/4.</text>
</comment>
<protein>
    <recommendedName>
        <fullName evidence="4 15">6-phosphofructokinase</fullName>
        <ecNumber evidence="4 15">2.7.1.11</ecNumber>
    </recommendedName>
    <alternativeName>
        <fullName evidence="15">Phosphohexokinase</fullName>
    </alternativeName>
</protein>
<comment type="similarity">
    <text evidence="15">Belongs to the phosphofructokinase type A (PFKA) family. ATP-dependent PFK group I subfamily. Eukaryotic two domain clade "E" sub-subfamily.</text>
</comment>
<evidence type="ECO:0000256" key="9">
    <source>
        <dbReference type="ARBA" id="ARBA00022741"/>
    </source>
</evidence>
<dbReference type="InterPro" id="IPR022953">
    <property type="entry name" value="ATP_PFK"/>
</dbReference>
<dbReference type="OrthoDB" id="537915at2759"/>
<dbReference type="FunFam" id="3.40.50.450:FF:000043">
    <property type="entry name" value="ATP-dependent 6-phosphofructokinase, platelet type"/>
    <property type="match status" value="1"/>
</dbReference>
<dbReference type="FunFam" id="3.40.50.460:FF:000007">
    <property type="entry name" value="ATP-dependent 6-phosphofructokinase"/>
    <property type="match status" value="1"/>
</dbReference>
<dbReference type="NCBIfam" id="TIGR02478">
    <property type="entry name" value="6PF1K_euk"/>
    <property type="match status" value="1"/>
</dbReference>
<keyword evidence="13 15" id="KW-0324">Glycolysis</keyword>
<keyword evidence="12" id="KW-0460">Magnesium</keyword>
<dbReference type="GeneID" id="136818555"/>
<evidence type="ECO:0000256" key="4">
    <source>
        <dbReference type="ARBA" id="ARBA00012055"/>
    </source>
</evidence>
<dbReference type="GO" id="GO:0061621">
    <property type="term" value="P:canonical glycolysis"/>
    <property type="evidence" value="ECO:0007669"/>
    <property type="project" value="TreeGrafter"/>
</dbReference>
<evidence type="ECO:0000256" key="3">
    <source>
        <dbReference type="ARBA" id="ARBA00004679"/>
    </source>
</evidence>
<evidence type="ECO:0000256" key="7">
    <source>
        <dbReference type="ARBA" id="ARBA00022679"/>
    </source>
</evidence>
<feature type="domain" description="Phosphofructokinase" evidence="16">
    <location>
        <begin position="93"/>
        <end position="396"/>
    </location>
</feature>
<dbReference type="GO" id="GO:0005945">
    <property type="term" value="C:6-phosphofructokinase complex"/>
    <property type="evidence" value="ECO:0007669"/>
    <property type="project" value="TreeGrafter"/>
</dbReference>
<dbReference type="RefSeq" id="XP_066930983.1">
    <property type="nucleotide sequence ID" value="XM_067074882.1"/>
</dbReference>
<feature type="domain" description="Phosphofructokinase" evidence="16">
    <location>
        <begin position="481"/>
        <end position="765"/>
    </location>
</feature>
<dbReference type="PANTHER" id="PTHR13697">
    <property type="entry name" value="PHOSPHOFRUCTOKINASE"/>
    <property type="match status" value="1"/>
</dbReference>
<dbReference type="GO" id="GO:0003872">
    <property type="term" value="F:6-phosphofructokinase activity"/>
    <property type="evidence" value="ECO:0007669"/>
    <property type="project" value="UniProtKB-EC"/>
</dbReference>
<keyword evidence="9 15" id="KW-0547">Nucleotide-binding</keyword>
<dbReference type="EnsemblMetazoa" id="CLYHEMT017852.1">
    <property type="protein sequence ID" value="CLYHEMP017852.1"/>
    <property type="gene ID" value="CLYHEMG017852"/>
</dbReference>
<proteinExistence type="inferred from homology"/>
<evidence type="ECO:0000259" key="16">
    <source>
        <dbReference type="Pfam" id="PF00365"/>
    </source>
</evidence>
<dbReference type="FunFam" id="3.40.50.460:FF:000008">
    <property type="entry name" value="ATP-dependent 6-phosphofructokinase"/>
    <property type="match status" value="1"/>
</dbReference>
<dbReference type="Gene3D" id="3.40.50.460">
    <property type="entry name" value="Phosphofructokinase domain"/>
    <property type="match status" value="2"/>
</dbReference>
<dbReference type="GO" id="GO:0046872">
    <property type="term" value="F:metal ion binding"/>
    <property type="evidence" value="ECO:0007669"/>
    <property type="project" value="UniProtKB-KW"/>
</dbReference>
<sequence length="846" mass="94068">MIWFLTSFTTFYFQKFINVIRVLNRAYVREKKNEYENLDSKISTLRFENEPSVMFEDDLVCEDQPDGSNQSRRSRLSRKMSFAGGVDGTGQSIAILTSGGDSQGMNAAIRATTRMALYAGAKVYAVYWGYQGLVDGGENIKRFHWDDVHGIIQKGGTVIGSARCKDFRNREGRRKAALNLVQRGISNLVVIGGDGSLTGADIFRHEWKSLLEELVLSGDITQESVENFGYLNIVGMVGSIDNDFCGTDMTIGADSALHRILESVDTIVTTAQSHQRAFILEVMGRDCGYLAMIAGISSGADWIFIPEWPCEEGWEENLCNHLQKSRKSGRLLAVLIIAEGAHDSKGNHISANDVKNLLKTRLELDVRTTVLGHVQRGGTTSAFDRLLASRLGAEAALTVLEADEDSEASVMCLCGQQIVKKPLHECVDMCNQIKAAYKDRNFDKVIELRGKSFVSSLEMYKKMKHVKAPDSKHKMGGYTFVIMNIGAPAGGMNAAVSAFVRSALYDGHKVLGVKDGFEGLLTDEVHYMTWSEVDMWAGLGGSRLGVTRTLPGKHLNEVSQVFKNHNVKGLLIIGGFEAFHSLVQLTDAREQYKEFCIPMVLVPATMSNNVPGTWFSLGADTTLNVIVESCDRIRQSASSSRDRVFIVETMGGKCGYLATMAAIAGGANAAYIFEDHFTMVDLKKNIQQLVHRIKNSEFQHSGLILRAENCNENYTTDFITRLYAEEGKGVFTTRQNVLGHVQQGGVPTPFDRLCGTRQAFKSLNFLVEQIEKHLDEEGNVCTTTKESSCILGHIKNHSQFVPISDLKEKTDFVNRLPKEQWWRSIQKLLKIFARYEIAYDREDTAT</sequence>
<evidence type="ECO:0000256" key="15">
    <source>
        <dbReference type="PIRNR" id="PIRNR000533"/>
    </source>
</evidence>
<accession>A0A7M5X4G7</accession>
<keyword evidence="7 15" id="KW-0808">Transferase</keyword>
<dbReference type="AlphaFoldDB" id="A0A7M5X4G7"/>
<comment type="subcellular location">
    <subcellularLocation>
        <location evidence="2">Cytoplasm</location>
    </subcellularLocation>
</comment>
<dbReference type="GO" id="GO:0016208">
    <property type="term" value="F:AMP binding"/>
    <property type="evidence" value="ECO:0007669"/>
    <property type="project" value="TreeGrafter"/>
</dbReference>
<evidence type="ECO:0000256" key="14">
    <source>
        <dbReference type="ARBA" id="ARBA00048070"/>
    </source>
</evidence>
<dbReference type="SUPFAM" id="SSF53784">
    <property type="entry name" value="Phosphofructokinase"/>
    <property type="match status" value="2"/>
</dbReference>
<reference evidence="17" key="1">
    <citation type="submission" date="2021-01" db="UniProtKB">
        <authorList>
            <consortium name="EnsemblMetazoa"/>
        </authorList>
    </citation>
    <scope>IDENTIFICATION</scope>
</reference>
<dbReference type="PRINTS" id="PR00476">
    <property type="entry name" value="PHFRCTKINASE"/>
</dbReference>
<evidence type="ECO:0000256" key="10">
    <source>
        <dbReference type="ARBA" id="ARBA00022777"/>
    </source>
</evidence>
<name>A0A7M5X4G7_9CNID</name>
<evidence type="ECO:0000256" key="5">
    <source>
        <dbReference type="ARBA" id="ARBA00022490"/>
    </source>
</evidence>
<dbReference type="GO" id="GO:0030388">
    <property type="term" value="P:fructose 1,6-bisphosphate metabolic process"/>
    <property type="evidence" value="ECO:0007669"/>
    <property type="project" value="TreeGrafter"/>
</dbReference>
<evidence type="ECO:0000256" key="11">
    <source>
        <dbReference type="ARBA" id="ARBA00022840"/>
    </source>
</evidence>
<keyword evidence="8" id="KW-0479">Metal-binding</keyword>
<keyword evidence="11 15" id="KW-0067">ATP-binding</keyword>
<keyword evidence="6" id="KW-0021">Allosteric enzyme</keyword>
<dbReference type="GO" id="GO:0070095">
    <property type="term" value="F:fructose-6-phosphate binding"/>
    <property type="evidence" value="ECO:0007669"/>
    <property type="project" value="TreeGrafter"/>
</dbReference>
<keyword evidence="5" id="KW-0963">Cytoplasm</keyword>
<evidence type="ECO:0000256" key="13">
    <source>
        <dbReference type="ARBA" id="ARBA00023152"/>
    </source>
</evidence>
<evidence type="ECO:0000313" key="17">
    <source>
        <dbReference type="EnsemblMetazoa" id="CLYHEMP017852.1"/>
    </source>
</evidence>
<dbReference type="PROSITE" id="PS00433">
    <property type="entry name" value="PHOSPHOFRUCTOKINASE"/>
    <property type="match status" value="2"/>
</dbReference>
<evidence type="ECO:0000256" key="2">
    <source>
        <dbReference type="ARBA" id="ARBA00004496"/>
    </source>
</evidence>
<dbReference type="EC" id="2.7.1.11" evidence="4 15"/>
<dbReference type="GO" id="GO:0005524">
    <property type="term" value="F:ATP binding"/>
    <property type="evidence" value="ECO:0007669"/>
    <property type="project" value="UniProtKB-KW"/>
</dbReference>
<dbReference type="PIRSF" id="PIRSF000533">
    <property type="entry name" value="ATP_PFK_euk"/>
    <property type="match status" value="1"/>
</dbReference>
<dbReference type="Gene3D" id="3.40.50.450">
    <property type="match status" value="2"/>
</dbReference>
<dbReference type="InterPro" id="IPR009161">
    <property type="entry name" value="6-Pfructokinase_euk"/>
</dbReference>
<keyword evidence="18" id="KW-1185">Reference proteome</keyword>
<dbReference type="GO" id="GO:0042802">
    <property type="term" value="F:identical protein binding"/>
    <property type="evidence" value="ECO:0007669"/>
    <property type="project" value="TreeGrafter"/>
</dbReference>
<dbReference type="Pfam" id="PF00365">
    <property type="entry name" value="PFK"/>
    <property type="match status" value="2"/>
</dbReference>
<organism evidence="17 18">
    <name type="scientific">Clytia hemisphaerica</name>
    <dbReference type="NCBI Taxonomy" id="252671"/>
    <lineage>
        <taxon>Eukaryota</taxon>
        <taxon>Metazoa</taxon>
        <taxon>Cnidaria</taxon>
        <taxon>Hydrozoa</taxon>
        <taxon>Hydroidolina</taxon>
        <taxon>Leptothecata</taxon>
        <taxon>Obeliida</taxon>
        <taxon>Clytiidae</taxon>
        <taxon>Clytia</taxon>
    </lineage>
</organism>
<dbReference type="PANTHER" id="PTHR13697:SF4">
    <property type="entry name" value="ATP-DEPENDENT 6-PHOSPHOFRUCTOKINASE"/>
    <property type="match status" value="1"/>
</dbReference>
<dbReference type="GO" id="GO:0048029">
    <property type="term" value="F:monosaccharide binding"/>
    <property type="evidence" value="ECO:0007669"/>
    <property type="project" value="TreeGrafter"/>
</dbReference>
<dbReference type="InterPro" id="IPR035966">
    <property type="entry name" value="PKF_sf"/>
</dbReference>